<dbReference type="GO" id="GO:0016740">
    <property type="term" value="F:transferase activity"/>
    <property type="evidence" value="ECO:0007669"/>
    <property type="project" value="UniProtKB-KW"/>
</dbReference>
<dbReference type="InterPro" id="IPR032696">
    <property type="entry name" value="SQ_cyclase_C"/>
</dbReference>
<evidence type="ECO:0000259" key="2">
    <source>
        <dbReference type="Pfam" id="PF13243"/>
    </source>
</evidence>
<sequence length="339" mass="36654" precursor="true">MTSVNVRILLLFLVGSLFSAASLRANEPAPISAAIDKALPLLARAAAGSAAERTCFTCHSQALPVFALAAAREHGFTIDEKVFQAQVEHTLTFVKGSRQRYLDGRGTGGKVDLAGYALWTLDDGKHPRDENTDAVIEYLLAYRADSPSWPSTSNRPPSQGSHFTTTYLALRGLGSYAAAEHRAGAEKRQAAAEEWLLATPAKTTEDHVFRLRSLHYLGVDTAEVISAADALLALQRTDGGWSQTADMESDAYATGTALVALAECDRLEPVSAAYQRGIDFLLKTQLPDGSWRVTTRSKPIQKYFETGFPHEKDQFISTTATAWAVQALLKTTPLADAAP</sequence>
<evidence type="ECO:0000313" key="3">
    <source>
        <dbReference type="EMBL" id="QDU93963.1"/>
    </source>
</evidence>
<dbReference type="SUPFAM" id="SSF48239">
    <property type="entry name" value="Terpenoid cyclases/Protein prenyltransferases"/>
    <property type="match status" value="1"/>
</dbReference>
<dbReference type="AlphaFoldDB" id="A0A518DQ69"/>
<gene>
    <name evidence="3" type="ORF">Pla8534_17490</name>
</gene>
<evidence type="ECO:0000256" key="1">
    <source>
        <dbReference type="SAM" id="SignalP"/>
    </source>
</evidence>
<evidence type="ECO:0000313" key="4">
    <source>
        <dbReference type="Proteomes" id="UP000317648"/>
    </source>
</evidence>
<dbReference type="KEGG" id="lcre:Pla8534_17490"/>
<keyword evidence="4" id="KW-1185">Reference proteome</keyword>
<dbReference type="InterPro" id="IPR008930">
    <property type="entry name" value="Terpenoid_cyclase/PrenylTrfase"/>
</dbReference>
<dbReference type="Pfam" id="PF13243">
    <property type="entry name" value="SQHop_cyclase_C"/>
    <property type="match status" value="1"/>
</dbReference>
<keyword evidence="1" id="KW-0732">Signal</keyword>
<feature type="chain" id="PRO_5021744438" evidence="1">
    <location>
        <begin position="26"/>
        <end position="339"/>
    </location>
</feature>
<reference evidence="3 4" key="1">
    <citation type="submission" date="2019-02" db="EMBL/GenBank/DDBJ databases">
        <title>Deep-cultivation of Planctomycetes and their phenomic and genomic characterization uncovers novel biology.</title>
        <authorList>
            <person name="Wiegand S."/>
            <person name="Jogler M."/>
            <person name="Boedeker C."/>
            <person name="Pinto D."/>
            <person name="Vollmers J."/>
            <person name="Rivas-Marin E."/>
            <person name="Kohn T."/>
            <person name="Peeters S.H."/>
            <person name="Heuer A."/>
            <person name="Rast P."/>
            <person name="Oberbeckmann S."/>
            <person name="Bunk B."/>
            <person name="Jeske O."/>
            <person name="Meyerdierks A."/>
            <person name="Storesund J.E."/>
            <person name="Kallscheuer N."/>
            <person name="Luecker S."/>
            <person name="Lage O.M."/>
            <person name="Pohl T."/>
            <person name="Merkel B.J."/>
            <person name="Hornburger P."/>
            <person name="Mueller R.-W."/>
            <person name="Bruemmer F."/>
            <person name="Labrenz M."/>
            <person name="Spormann A.M."/>
            <person name="Op den Camp H."/>
            <person name="Overmann J."/>
            <person name="Amann R."/>
            <person name="Jetten M.S.M."/>
            <person name="Mascher T."/>
            <person name="Medema M.H."/>
            <person name="Devos D.P."/>
            <person name="Kaster A.-K."/>
            <person name="Ovreas L."/>
            <person name="Rohde M."/>
            <person name="Galperin M.Y."/>
            <person name="Jogler C."/>
        </authorList>
    </citation>
    <scope>NUCLEOTIDE SEQUENCE [LARGE SCALE GENOMIC DNA]</scope>
    <source>
        <strain evidence="3 4">Pla85_3_4</strain>
    </source>
</reference>
<feature type="signal peptide" evidence="1">
    <location>
        <begin position="1"/>
        <end position="25"/>
    </location>
</feature>
<protein>
    <submittedName>
        <fullName evidence="3">Prenyltransferase and squalene oxidase repeat protein</fullName>
    </submittedName>
</protein>
<accession>A0A518DQ69</accession>
<name>A0A518DQ69_9BACT</name>
<dbReference type="EMBL" id="CP036433">
    <property type="protein sequence ID" value="QDU93963.1"/>
    <property type="molecule type" value="Genomic_DNA"/>
</dbReference>
<dbReference type="Gene3D" id="1.50.10.20">
    <property type="match status" value="1"/>
</dbReference>
<keyword evidence="3" id="KW-0808">Transferase</keyword>
<dbReference type="Proteomes" id="UP000317648">
    <property type="component" value="Chromosome"/>
</dbReference>
<proteinExistence type="predicted"/>
<organism evidence="3 4">
    <name type="scientific">Lignipirellula cremea</name>
    <dbReference type="NCBI Taxonomy" id="2528010"/>
    <lineage>
        <taxon>Bacteria</taxon>
        <taxon>Pseudomonadati</taxon>
        <taxon>Planctomycetota</taxon>
        <taxon>Planctomycetia</taxon>
        <taxon>Pirellulales</taxon>
        <taxon>Pirellulaceae</taxon>
        <taxon>Lignipirellula</taxon>
    </lineage>
</organism>
<feature type="domain" description="Squalene cyclase C-terminal" evidence="2">
    <location>
        <begin position="213"/>
        <end position="309"/>
    </location>
</feature>
<dbReference type="OrthoDB" id="263958at2"/>